<comment type="caution">
    <text evidence="1">The sequence shown here is derived from an EMBL/GenBank/DDBJ whole genome shotgun (WGS) entry which is preliminary data.</text>
</comment>
<keyword evidence="2" id="KW-1185">Reference proteome</keyword>
<sequence>MTLRGTSVSEQSWPVRIRAEFAQRVLDLRHQHPGVLASLDQHMTAVKHAIAELGERVGPVSLLAYLIGYWDGAREKGWRAPGPDQPLDFPTLRMSAVCLMLDAAAEPA</sequence>
<organism evidence="1 2">
    <name type="scientific">Microbispora siamensis</name>
    <dbReference type="NCBI Taxonomy" id="564413"/>
    <lineage>
        <taxon>Bacteria</taxon>
        <taxon>Bacillati</taxon>
        <taxon>Actinomycetota</taxon>
        <taxon>Actinomycetes</taxon>
        <taxon>Streptosporangiales</taxon>
        <taxon>Streptosporangiaceae</taxon>
        <taxon>Microbispora</taxon>
    </lineage>
</organism>
<name>A0ABQ4GTW5_9ACTN</name>
<dbReference type="Proteomes" id="UP000660454">
    <property type="component" value="Unassembled WGS sequence"/>
</dbReference>
<accession>A0ABQ4GTW5</accession>
<protein>
    <submittedName>
        <fullName evidence="1">Uncharacterized protein</fullName>
    </submittedName>
</protein>
<dbReference type="InterPro" id="IPR045647">
    <property type="entry name" value="DUF6401"/>
</dbReference>
<dbReference type="Pfam" id="PF19939">
    <property type="entry name" value="DUF6401"/>
    <property type="match status" value="1"/>
</dbReference>
<reference evidence="1 2" key="1">
    <citation type="submission" date="2021-01" db="EMBL/GenBank/DDBJ databases">
        <title>Whole genome shotgun sequence of Microbispora siamensis NBRC 104113.</title>
        <authorList>
            <person name="Komaki H."/>
            <person name="Tamura T."/>
        </authorList>
    </citation>
    <scope>NUCLEOTIDE SEQUENCE [LARGE SCALE GENOMIC DNA]</scope>
    <source>
        <strain evidence="1 2">NBRC 104113</strain>
    </source>
</reference>
<gene>
    <name evidence="1" type="ORF">Msi02_56840</name>
</gene>
<evidence type="ECO:0000313" key="2">
    <source>
        <dbReference type="Proteomes" id="UP000660454"/>
    </source>
</evidence>
<proteinExistence type="predicted"/>
<dbReference type="EMBL" id="BOOF01000034">
    <property type="protein sequence ID" value="GIH64867.1"/>
    <property type="molecule type" value="Genomic_DNA"/>
</dbReference>
<evidence type="ECO:0000313" key="1">
    <source>
        <dbReference type="EMBL" id="GIH64867.1"/>
    </source>
</evidence>